<dbReference type="Proteomes" id="UP000630142">
    <property type="component" value="Unassembled WGS sequence"/>
</dbReference>
<feature type="domain" description="Transglutaminase-like" evidence="1">
    <location>
        <begin position="176"/>
        <end position="247"/>
    </location>
</feature>
<proteinExistence type="predicted"/>
<dbReference type="InterPro" id="IPR038765">
    <property type="entry name" value="Papain-like_cys_pep_sf"/>
</dbReference>
<dbReference type="SMART" id="SM00460">
    <property type="entry name" value="TGc"/>
    <property type="match status" value="1"/>
</dbReference>
<dbReference type="AlphaFoldDB" id="A0A8J3DXM6"/>
<evidence type="ECO:0000313" key="3">
    <source>
        <dbReference type="Proteomes" id="UP000630142"/>
    </source>
</evidence>
<protein>
    <submittedName>
        <fullName evidence="2">Transglutaminase</fullName>
    </submittedName>
</protein>
<keyword evidence="3" id="KW-1185">Reference proteome</keyword>
<accession>A0A8J3DXM6</accession>
<dbReference type="Pfam" id="PF08379">
    <property type="entry name" value="Bact_transglu_N"/>
    <property type="match status" value="1"/>
</dbReference>
<dbReference type="SUPFAM" id="SSF54001">
    <property type="entry name" value="Cysteine proteinases"/>
    <property type="match status" value="1"/>
</dbReference>
<name>A0A8J3DXM6_9HYPH</name>
<dbReference type="EMBL" id="BMZQ01000002">
    <property type="protein sequence ID" value="GHD16726.1"/>
    <property type="molecule type" value="Genomic_DNA"/>
</dbReference>
<dbReference type="PANTHER" id="PTHR33490:SF7">
    <property type="entry name" value="BLR2979 PROTEIN"/>
    <property type="match status" value="1"/>
</dbReference>
<evidence type="ECO:0000259" key="1">
    <source>
        <dbReference type="SMART" id="SM00460"/>
    </source>
</evidence>
<dbReference type="RefSeq" id="WP_189504332.1">
    <property type="nucleotide sequence ID" value="NZ_BMZQ01000002.1"/>
</dbReference>
<gene>
    <name evidence="2" type="ORF">GCM10016234_25150</name>
</gene>
<dbReference type="PANTHER" id="PTHR33490">
    <property type="entry name" value="BLR5614 PROTEIN-RELATED"/>
    <property type="match status" value="1"/>
</dbReference>
<dbReference type="Pfam" id="PF01841">
    <property type="entry name" value="Transglut_core"/>
    <property type="match status" value="1"/>
</dbReference>
<organism evidence="2 3">
    <name type="scientific">Tianweitania populi</name>
    <dbReference type="NCBI Taxonomy" id="1607949"/>
    <lineage>
        <taxon>Bacteria</taxon>
        <taxon>Pseudomonadati</taxon>
        <taxon>Pseudomonadota</taxon>
        <taxon>Alphaproteobacteria</taxon>
        <taxon>Hyphomicrobiales</taxon>
        <taxon>Phyllobacteriaceae</taxon>
        <taxon>Tianweitania</taxon>
    </lineage>
</organism>
<dbReference type="InterPro" id="IPR002931">
    <property type="entry name" value="Transglutaminase-like"/>
</dbReference>
<reference evidence="2" key="1">
    <citation type="journal article" date="2014" name="Int. J. Syst. Evol. Microbiol.">
        <title>Complete genome sequence of Corynebacterium casei LMG S-19264T (=DSM 44701T), isolated from a smear-ripened cheese.</title>
        <authorList>
            <consortium name="US DOE Joint Genome Institute (JGI-PGF)"/>
            <person name="Walter F."/>
            <person name="Albersmeier A."/>
            <person name="Kalinowski J."/>
            <person name="Ruckert C."/>
        </authorList>
    </citation>
    <scope>NUCLEOTIDE SEQUENCE</scope>
    <source>
        <strain evidence="2">KCTC 42249</strain>
    </source>
</reference>
<dbReference type="Gene3D" id="3.10.620.30">
    <property type="match status" value="1"/>
</dbReference>
<reference evidence="2" key="2">
    <citation type="submission" date="2020-09" db="EMBL/GenBank/DDBJ databases">
        <authorList>
            <person name="Sun Q."/>
            <person name="Kim S."/>
        </authorList>
    </citation>
    <scope>NUCLEOTIDE SEQUENCE</scope>
    <source>
        <strain evidence="2">KCTC 42249</strain>
    </source>
</reference>
<dbReference type="InterPro" id="IPR013589">
    <property type="entry name" value="Bac_transglu_N"/>
</dbReference>
<sequence>MLYDIRLSLRYDYGYPVAGGRHLLRVTPPTLPGIQTVTANSLSVSPEPGERRDATDFFGNASTALGFNKPHDDLELVMRARVKVERKTAAFDMSPDIEGLAGEVAAVRSLGAHSPHHFRSQTERLPHVPDIAAYAQASRSPGRSVRAIIEDLGRRIYSDFAYDPDATRVDTPITEAFALKRGVCQDFAHIMIAACHTLGIPAGYVSGFIRTIPPEGQERLEGADAMHAWVRAWCGREAGWVEFDPTNDMAASDDHIIVATGRDYRDVSPIIGVLQAGGRHKTDQSVDVKPVTEG</sequence>
<comment type="caution">
    <text evidence="2">The sequence shown here is derived from an EMBL/GenBank/DDBJ whole genome shotgun (WGS) entry which is preliminary data.</text>
</comment>
<evidence type="ECO:0000313" key="2">
    <source>
        <dbReference type="EMBL" id="GHD16726.1"/>
    </source>
</evidence>